<keyword evidence="1" id="KW-0858">Xylan degradation</keyword>
<evidence type="ECO:0000313" key="6">
    <source>
        <dbReference type="Proteomes" id="UP001595886"/>
    </source>
</evidence>
<dbReference type="Gene3D" id="2.115.10.20">
    <property type="entry name" value="Glycosyl hydrolase domain, family 43"/>
    <property type="match status" value="1"/>
</dbReference>
<keyword evidence="1" id="KW-0624">Polysaccharide degradation</keyword>
<reference evidence="6" key="1">
    <citation type="journal article" date="2019" name="Int. J. Syst. Evol. Microbiol.">
        <title>The Global Catalogue of Microorganisms (GCM) 10K type strain sequencing project: providing services to taxonomists for standard genome sequencing and annotation.</title>
        <authorList>
            <consortium name="The Broad Institute Genomics Platform"/>
            <consortium name="The Broad Institute Genome Sequencing Center for Infectious Disease"/>
            <person name="Wu L."/>
            <person name="Ma J."/>
        </authorList>
    </citation>
    <scope>NUCLEOTIDE SEQUENCE [LARGE SCALE GENOMIC DNA]</scope>
    <source>
        <strain evidence="6">CCUG 30340</strain>
    </source>
</reference>
<organism evidence="5 6">
    <name type="scientific">Dokdonella ginsengisoli</name>
    <dbReference type="NCBI Taxonomy" id="363846"/>
    <lineage>
        <taxon>Bacteria</taxon>
        <taxon>Pseudomonadati</taxon>
        <taxon>Pseudomonadota</taxon>
        <taxon>Gammaproteobacteria</taxon>
        <taxon>Lysobacterales</taxon>
        <taxon>Rhodanobacteraceae</taxon>
        <taxon>Dokdonella</taxon>
    </lineage>
</organism>
<dbReference type="SUPFAM" id="SSF75005">
    <property type="entry name" value="Arabinanase/levansucrase/invertase"/>
    <property type="match status" value="1"/>
</dbReference>
<dbReference type="InterPro" id="IPR023296">
    <property type="entry name" value="Glyco_hydro_beta-prop_sf"/>
</dbReference>
<protein>
    <recommendedName>
        <fullName evidence="4">Glucosamine inositolphosphorylceramide transferase 1 N-terminal domain-containing protein</fullName>
    </recommendedName>
</protein>
<dbReference type="Pfam" id="PF24793">
    <property type="entry name" value="GINT1_N"/>
    <property type="match status" value="1"/>
</dbReference>
<dbReference type="PANTHER" id="PTHR43772:SF2">
    <property type="entry name" value="PUTATIVE (AFU_ORTHOLOGUE AFUA_2G04480)-RELATED"/>
    <property type="match status" value="1"/>
</dbReference>
<evidence type="ECO:0000256" key="3">
    <source>
        <dbReference type="SAM" id="MobiDB-lite"/>
    </source>
</evidence>
<gene>
    <name evidence="5" type="ORF">ACFO6Q_05240</name>
</gene>
<dbReference type="InterPro" id="IPR056442">
    <property type="entry name" value="GINT1_N"/>
</dbReference>
<comment type="caution">
    <text evidence="5">The sequence shown here is derived from an EMBL/GenBank/DDBJ whole genome shotgun (WGS) entry which is preliminary data.</text>
</comment>
<keyword evidence="2" id="KW-0119">Carbohydrate metabolism</keyword>
<accession>A0ABV9QTF6</accession>
<feature type="domain" description="Glucosamine inositolphosphorylceramide transferase 1 N-terminal" evidence="4">
    <location>
        <begin position="308"/>
        <end position="518"/>
    </location>
</feature>
<proteinExistence type="predicted"/>
<evidence type="ECO:0000256" key="2">
    <source>
        <dbReference type="ARBA" id="ARBA00023277"/>
    </source>
</evidence>
<dbReference type="Proteomes" id="UP001595886">
    <property type="component" value="Unassembled WGS sequence"/>
</dbReference>
<evidence type="ECO:0000313" key="5">
    <source>
        <dbReference type="EMBL" id="MFC4819714.1"/>
    </source>
</evidence>
<evidence type="ECO:0000259" key="4">
    <source>
        <dbReference type="Pfam" id="PF24793"/>
    </source>
</evidence>
<dbReference type="PANTHER" id="PTHR43772">
    <property type="entry name" value="ENDO-1,4-BETA-XYLANASE"/>
    <property type="match status" value="1"/>
</dbReference>
<evidence type="ECO:0000256" key="1">
    <source>
        <dbReference type="ARBA" id="ARBA00022651"/>
    </source>
</evidence>
<keyword evidence="6" id="KW-1185">Reference proteome</keyword>
<dbReference type="InterPro" id="IPR052176">
    <property type="entry name" value="Glycosyl_Hydrlase_43_Enz"/>
</dbReference>
<sequence length="576" mass="64716">MDFSADAPTARSRLYPALPAATRRLRVVALVSGVNAPSWIAETLAAVVDSDVAELVTVAAVTVPPPRHMPHLLELFLHADAWVAGIARMATARCSLPGRLPQTVFGACSAVQVEPRLELSDEDLQRLAASEPDLIVAFGLPPAGPRLGAIARHGVWTFERYAADALRSALWLLDPVMRGDPVTRSGLVLHLSDIDDWRLLQPLRSATSQLSFSRNRANQLLRTPALLVRSLRELAQGRTPARHPAPRFEPPGALAMCLFGPRFVLRAMRRQLPRLGRVESWFLALRRGPQLDPAAPSFGQFRRIDAPPGHFWADPCAVRHDGRDYVFVEEYLYATRRGRIAAVELDADLRAVRSSVALETPWHLSYPCLFDWDGDTYMTVESSESQRVTLYRARRFPDRWDLVAHLLHGWNIVDPTLHFDGTRWYLFATVKESALSYDDRIWDDLFLFWAPTPLGPWRPHPKNPIVSDVRAARPAGRLFVHDGRLIRPSQDCSVDYGYAVVFNEVTQLDTERYEERRVGRLDPAWDAHLKGCHTYSAHAGLEVLDAKILVGRRREHEPQSAAAPAVSKKRMSEDTR</sequence>
<dbReference type="EMBL" id="JBHSHD010000005">
    <property type="protein sequence ID" value="MFC4819714.1"/>
    <property type="molecule type" value="Genomic_DNA"/>
</dbReference>
<name>A0ABV9QTF6_9GAMM</name>
<dbReference type="RefSeq" id="WP_380019509.1">
    <property type="nucleotide sequence ID" value="NZ_JBHSHD010000005.1"/>
</dbReference>
<feature type="region of interest" description="Disordered" evidence="3">
    <location>
        <begin position="554"/>
        <end position="576"/>
    </location>
</feature>